<evidence type="ECO:0000259" key="14">
    <source>
        <dbReference type="PROSITE" id="PS51007"/>
    </source>
</evidence>
<dbReference type="PANTHER" id="PTHR35008:SF8">
    <property type="entry name" value="ALCOHOL DEHYDROGENASE CYTOCHROME C SUBUNIT"/>
    <property type="match status" value="1"/>
</dbReference>
<evidence type="ECO:0000256" key="1">
    <source>
        <dbReference type="ARBA" id="ARBA00004236"/>
    </source>
</evidence>
<dbReference type="EMBL" id="JRPN01000015">
    <property type="protein sequence ID" value="KGT78028.1"/>
    <property type="molecule type" value="Genomic_DNA"/>
</dbReference>
<keyword evidence="7" id="KW-0732">Signal</keyword>
<evidence type="ECO:0000256" key="10">
    <source>
        <dbReference type="ARBA" id="ARBA00023004"/>
    </source>
</evidence>
<dbReference type="PIRSF" id="PIRSF000018">
    <property type="entry name" value="Mb_ADH_cyt_c"/>
    <property type="match status" value="1"/>
</dbReference>
<evidence type="ECO:0000256" key="3">
    <source>
        <dbReference type="ARBA" id="ARBA00022475"/>
    </source>
</evidence>
<keyword evidence="6 13" id="KW-0479">Metal-binding</keyword>
<keyword evidence="11" id="KW-0472">Membrane</keyword>
<dbReference type="GO" id="GO:0016614">
    <property type="term" value="F:oxidoreductase activity, acting on CH-OH group of donors"/>
    <property type="evidence" value="ECO:0007669"/>
    <property type="project" value="InterPro"/>
</dbReference>
<comment type="caution">
    <text evidence="15">The sequence shown here is derived from an EMBL/GenBank/DDBJ whole genome shotgun (WGS) entry which is preliminary data.</text>
</comment>
<dbReference type="PROSITE" id="PS51007">
    <property type="entry name" value="CYTC"/>
    <property type="match status" value="3"/>
</dbReference>
<dbReference type="GO" id="GO:0009055">
    <property type="term" value="F:electron transfer activity"/>
    <property type="evidence" value="ECO:0007669"/>
    <property type="project" value="InterPro"/>
</dbReference>
<evidence type="ECO:0000256" key="6">
    <source>
        <dbReference type="ARBA" id="ARBA00022723"/>
    </source>
</evidence>
<comment type="cofactor">
    <cofactor evidence="12">
        <name>heme c</name>
        <dbReference type="ChEBI" id="CHEBI:61717"/>
    </cofactor>
    <text evidence="12">Binds 3 heme c groups covalently per subunit.</text>
</comment>
<evidence type="ECO:0000256" key="4">
    <source>
        <dbReference type="ARBA" id="ARBA00022617"/>
    </source>
</evidence>
<evidence type="ECO:0000256" key="5">
    <source>
        <dbReference type="ARBA" id="ARBA00022660"/>
    </source>
</evidence>
<dbReference type="Pfam" id="PF13442">
    <property type="entry name" value="Cytochrome_CBB3"/>
    <property type="match status" value="1"/>
</dbReference>
<feature type="domain" description="Cytochrome c" evidence="14">
    <location>
        <begin position="339"/>
        <end position="426"/>
    </location>
</feature>
<proteinExistence type="predicted"/>
<dbReference type="eggNOG" id="COG2010">
    <property type="taxonomic scope" value="Bacteria"/>
</dbReference>
<keyword evidence="2" id="KW-0813">Transport</keyword>
<organism evidence="15 16">
    <name type="scientific">Bradyrhizobium japonicum</name>
    <dbReference type="NCBI Taxonomy" id="375"/>
    <lineage>
        <taxon>Bacteria</taxon>
        <taxon>Pseudomonadati</taxon>
        <taxon>Pseudomonadota</taxon>
        <taxon>Alphaproteobacteria</taxon>
        <taxon>Hyphomicrobiales</taxon>
        <taxon>Nitrobacteraceae</taxon>
        <taxon>Bradyrhizobium</taxon>
    </lineage>
</organism>
<feature type="domain" description="Cytochrome c" evidence="14">
    <location>
        <begin position="61"/>
        <end position="164"/>
    </location>
</feature>
<dbReference type="InterPro" id="IPR008168">
    <property type="entry name" value="Cyt_C_IC"/>
</dbReference>
<feature type="domain" description="Cytochrome c" evidence="14">
    <location>
        <begin position="206"/>
        <end position="315"/>
    </location>
</feature>
<dbReference type="RefSeq" id="WP_028157458.1">
    <property type="nucleotide sequence ID" value="NZ_JANUDC010000001.1"/>
</dbReference>
<evidence type="ECO:0000313" key="16">
    <source>
        <dbReference type="Proteomes" id="UP000030377"/>
    </source>
</evidence>
<feature type="binding site" description="axial binding residue" evidence="13">
    <location>
        <position position="225"/>
    </location>
    <ligand>
        <name>heme c</name>
        <dbReference type="ChEBI" id="CHEBI:61717"/>
        <label>2</label>
    </ligand>
    <ligandPart>
        <name>Fe</name>
        <dbReference type="ChEBI" id="CHEBI:18248"/>
    </ligandPart>
</feature>
<evidence type="ECO:0000256" key="2">
    <source>
        <dbReference type="ARBA" id="ARBA00022448"/>
    </source>
</evidence>
<dbReference type="GO" id="GO:0005506">
    <property type="term" value="F:iron ion binding"/>
    <property type="evidence" value="ECO:0007669"/>
    <property type="project" value="InterPro"/>
</dbReference>
<evidence type="ECO:0000256" key="9">
    <source>
        <dbReference type="ARBA" id="ARBA00022982"/>
    </source>
</evidence>
<evidence type="ECO:0000256" key="13">
    <source>
        <dbReference type="PIRSR" id="PIRSR000018-51"/>
    </source>
</evidence>
<evidence type="ECO:0000256" key="11">
    <source>
        <dbReference type="ARBA" id="ARBA00023136"/>
    </source>
</evidence>
<dbReference type="InterPro" id="IPR051459">
    <property type="entry name" value="Cytochrome_c-type_DH"/>
</dbReference>
<keyword evidence="5" id="KW-0679">Respiratory chain</keyword>
<dbReference type="AlphaFoldDB" id="A0A0A3YWN8"/>
<dbReference type="GO" id="GO:0005886">
    <property type="term" value="C:plasma membrane"/>
    <property type="evidence" value="ECO:0007669"/>
    <property type="project" value="UniProtKB-SubCell"/>
</dbReference>
<dbReference type="Gene3D" id="1.10.760.10">
    <property type="entry name" value="Cytochrome c-like domain"/>
    <property type="match status" value="2"/>
</dbReference>
<dbReference type="Pfam" id="PF00034">
    <property type="entry name" value="Cytochrom_C"/>
    <property type="match status" value="1"/>
</dbReference>
<gene>
    <name evidence="15" type="ORF">MA20_17955</name>
</gene>
<feature type="binding site" description="covalent" evidence="12">
    <location>
        <position position="224"/>
    </location>
    <ligand>
        <name>heme c</name>
        <dbReference type="ChEBI" id="CHEBI:61717"/>
        <label>2</label>
    </ligand>
</feature>
<sequence>MSGKMRILTSLVVIAIVVAALGVWIIRGPGPLDFAGGTKVALADYRAGKPTGVPAKLEKASLVERGEYLAKAADCMVCHTKPGEKEYSGGLGFKLPFGTLYSTNITPDKDTGIGNYSDQDFLNAVQRGTRHDGARLYPAMPYTSYTYMTDEDVLAVKAYLFSLPAVRAKAPDNTLSFPFNQRWAMIFWSAVFNPDTRFTPDTSKSPEWNRGAYLAEALAHCGECHTPRNLGFALDNRKKFGGAITAGWHAFNISSDKATGLGNWRDEDLISYLSLGHAPGHGSASGPMGEAVDRSFSQFAPEDIRAVVAYLRSVPPVASPDLPATTAPVAPASHKEGVTADARGKMVFASACASCHGWSGESPVSPMATLTGTWAVNDPAATNVAQIVLSGTKRHTPDGALSMPAFGDAYSDDEIAAVANYVTARFGTKGSKLTAKDVAELREQTAE</sequence>
<keyword evidence="4 12" id="KW-0349">Heme</keyword>
<feature type="binding site" description="covalent" evidence="12">
    <location>
        <position position="75"/>
    </location>
    <ligand>
        <name>heme c</name>
        <dbReference type="ChEBI" id="CHEBI:61717"/>
        <label>1</label>
    </ligand>
</feature>
<comment type="subcellular location">
    <subcellularLocation>
        <location evidence="1">Cell membrane</location>
    </subcellularLocation>
</comment>
<dbReference type="InterPro" id="IPR036909">
    <property type="entry name" value="Cyt_c-like_dom_sf"/>
</dbReference>
<dbReference type="Proteomes" id="UP000030377">
    <property type="component" value="Unassembled WGS sequence"/>
</dbReference>
<evidence type="ECO:0000256" key="7">
    <source>
        <dbReference type="ARBA" id="ARBA00022729"/>
    </source>
</evidence>
<dbReference type="PANTHER" id="PTHR35008">
    <property type="entry name" value="BLL4482 PROTEIN-RELATED"/>
    <property type="match status" value="1"/>
</dbReference>
<evidence type="ECO:0000256" key="8">
    <source>
        <dbReference type="ARBA" id="ARBA00022737"/>
    </source>
</evidence>
<keyword evidence="9" id="KW-0249">Electron transport</keyword>
<dbReference type="SUPFAM" id="SSF46626">
    <property type="entry name" value="Cytochrome c"/>
    <property type="match status" value="3"/>
</dbReference>
<feature type="binding site" description="covalent" evidence="12">
    <location>
        <position position="78"/>
    </location>
    <ligand>
        <name>heme c</name>
        <dbReference type="ChEBI" id="CHEBI:61717"/>
        <label>1</label>
    </ligand>
</feature>
<dbReference type="GO" id="GO:0020037">
    <property type="term" value="F:heme binding"/>
    <property type="evidence" value="ECO:0007669"/>
    <property type="project" value="InterPro"/>
</dbReference>
<name>A0A0A3YWN8_BRAJP</name>
<feature type="binding site" description="covalent" evidence="12">
    <location>
        <position position="221"/>
    </location>
    <ligand>
        <name>heme c</name>
        <dbReference type="ChEBI" id="CHEBI:61717"/>
        <label>2</label>
    </ligand>
</feature>
<evidence type="ECO:0000256" key="12">
    <source>
        <dbReference type="PIRSR" id="PIRSR000018-50"/>
    </source>
</evidence>
<feature type="binding site" description="covalent" evidence="12">
    <location>
        <position position="352"/>
    </location>
    <ligand>
        <name>heme c</name>
        <dbReference type="ChEBI" id="CHEBI:61717"/>
        <label>3</label>
    </ligand>
</feature>
<keyword evidence="8" id="KW-0677">Repeat</keyword>
<protein>
    <submittedName>
        <fullName evidence="15">Alcohol dehydrogenase</fullName>
    </submittedName>
</protein>
<dbReference type="InterPro" id="IPR009056">
    <property type="entry name" value="Cyt_c-like_dom"/>
</dbReference>
<dbReference type="InterPro" id="IPR014353">
    <property type="entry name" value="Membr-bd_ADH_cyt_c"/>
</dbReference>
<feature type="binding site" description="axial binding residue" evidence="13">
    <location>
        <position position="79"/>
    </location>
    <ligand>
        <name>heme c</name>
        <dbReference type="ChEBI" id="CHEBI:61717"/>
        <label>1</label>
    </ligand>
    <ligandPart>
        <name>Fe</name>
        <dbReference type="ChEBI" id="CHEBI:18248"/>
    </ligandPart>
</feature>
<keyword evidence="10 13" id="KW-0408">Iron</keyword>
<dbReference type="PRINTS" id="PR00605">
    <property type="entry name" value="CYTCHROMECIC"/>
</dbReference>
<dbReference type="STRING" id="375.BKD09_RS44880"/>
<keyword evidence="3" id="KW-1003">Cell membrane</keyword>
<reference evidence="15 16" key="1">
    <citation type="submission" date="2014-09" db="EMBL/GenBank/DDBJ databases">
        <title>Draft genome of Bradyrhizobium japonicum Is-34.</title>
        <authorList>
            <person name="Tsurumaru H."/>
            <person name="Yamakawa T."/>
            <person name="Hashimoto S."/>
            <person name="Okizaki K."/>
            <person name="Kanesaki Y."/>
            <person name="Yoshikawa H."/>
            <person name="Yajima S."/>
        </authorList>
    </citation>
    <scope>NUCLEOTIDE SEQUENCE [LARGE SCALE GENOMIC DNA]</scope>
    <source>
        <strain evidence="15 16">Is-34</strain>
    </source>
</reference>
<evidence type="ECO:0000313" key="15">
    <source>
        <dbReference type="EMBL" id="KGT78028.1"/>
    </source>
</evidence>
<feature type="binding site" description="covalent" evidence="12">
    <location>
        <position position="355"/>
    </location>
    <ligand>
        <name>heme c</name>
        <dbReference type="ChEBI" id="CHEBI:61717"/>
        <label>3</label>
    </ligand>
</feature>
<accession>A0A0A3YWN8</accession>
<feature type="binding site" description="axial binding residue" evidence="13">
    <location>
        <position position="356"/>
    </location>
    <ligand>
        <name>heme c</name>
        <dbReference type="ChEBI" id="CHEBI:61717"/>
        <label>3</label>
    </ligand>
    <ligandPart>
        <name>Fe</name>
        <dbReference type="ChEBI" id="CHEBI:18248"/>
    </ligandPart>
</feature>